<comment type="cofactor">
    <cofactor evidence="1">
        <name>Zn(2+)</name>
        <dbReference type="ChEBI" id="CHEBI:29105"/>
    </cofactor>
</comment>
<evidence type="ECO:0000256" key="4">
    <source>
        <dbReference type="ARBA" id="ARBA00022833"/>
    </source>
</evidence>
<keyword evidence="7" id="KW-1185">Reference proteome</keyword>
<dbReference type="Pfam" id="PF05853">
    <property type="entry name" value="BKACE"/>
    <property type="match status" value="1"/>
</dbReference>
<dbReference type="STRING" id="1123062.SAMN02745775_101166"/>
<feature type="region of interest" description="Disordered" evidence="5">
    <location>
        <begin position="85"/>
        <end position="107"/>
    </location>
</feature>
<dbReference type="PANTHER" id="PTHR37418:SF2">
    <property type="entry name" value="3-KETO-5-AMINOHEXANOATE CLEAVAGE ENZYME"/>
    <property type="match status" value="1"/>
</dbReference>
<dbReference type="RefSeq" id="WP_092954075.1">
    <property type="nucleotide sequence ID" value="NZ_FOSQ01000001.1"/>
</dbReference>
<name>A0A1I3XC03_9PROT</name>
<dbReference type="OrthoDB" id="9805277at2"/>
<evidence type="ECO:0000313" key="7">
    <source>
        <dbReference type="Proteomes" id="UP000199473"/>
    </source>
</evidence>
<evidence type="ECO:0000256" key="5">
    <source>
        <dbReference type="SAM" id="MobiDB-lite"/>
    </source>
</evidence>
<dbReference type="PANTHER" id="PTHR37418">
    <property type="entry name" value="3-KETO-5-AMINOHEXANOATE CLEAVAGE ENZYME-RELATED"/>
    <property type="match status" value="1"/>
</dbReference>
<dbReference type="InterPro" id="IPR008567">
    <property type="entry name" value="BKACE"/>
</dbReference>
<evidence type="ECO:0000256" key="1">
    <source>
        <dbReference type="ARBA" id="ARBA00001947"/>
    </source>
</evidence>
<dbReference type="AlphaFoldDB" id="A0A1I3XC03"/>
<dbReference type="InterPro" id="IPR013785">
    <property type="entry name" value="Aldolase_TIM"/>
</dbReference>
<keyword evidence="2" id="KW-0808">Transferase</keyword>
<evidence type="ECO:0000256" key="3">
    <source>
        <dbReference type="ARBA" id="ARBA00022723"/>
    </source>
</evidence>
<dbReference type="GO" id="GO:0043720">
    <property type="term" value="F:3-keto-5-aminohexanoate cleavage activity"/>
    <property type="evidence" value="ECO:0007669"/>
    <property type="project" value="InterPro"/>
</dbReference>
<reference evidence="6 7" key="1">
    <citation type="submission" date="2016-10" db="EMBL/GenBank/DDBJ databases">
        <authorList>
            <person name="de Groot N.N."/>
        </authorList>
    </citation>
    <scope>NUCLEOTIDE SEQUENCE [LARGE SCALE GENOMIC DNA]</scope>
    <source>
        <strain evidence="6 7">DSM 19981</strain>
    </source>
</reference>
<protein>
    <submittedName>
        <fullName evidence="6">Uncharacterized conserved protein, DUF849 family</fullName>
    </submittedName>
</protein>
<sequence>MRRKVILTCAVTGNITTPEQTPYLPITPEQIANAAIDAAKAGAAVAHIHVRDPETGKPSMSLDLYKEVVDRIRSSGTDVVINLTTGPGGRFDPSRDNPRVAGPNSTLLPPEKRVEHIVALKPEIATLDLNTMWSGNAVVINAPWSVTKMAELIYSVGTIPELEVFDSGDIGLAKNLMEQGVLKGPCLFQVCMGIRWGFDWDPQTLNYAKSILPAGSPWAAFAIGRMEFPMLMQAWLLGGHVRVGLEDNIYLNKGELATSNTVLVERAVRLLREFGVEPMTAAEARAELSQVGGWSR</sequence>
<dbReference type="Gene3D" id="3.20.20.70">
    <property type="entry name" value="Aldolase class I"/>
    <property type="match status" value="1"/>
</dbReference>
<keyword evidence="3" id="KW-0479">Metal-binding</keyword>
<gene>
    <name evidence="6" type="ORF">SAMN02745775_101166</name>
</gene>
<proteinExistence type="predicted"/>
<evidence type="ECO:0000313" key="6">
    <source>
        <dbReference type="EMBL" id="SFK17054.1"/>
    </source>
</evidence>
<dbReference type="EMBL" id="FOSQ01000001">
    <property type="protein sequence ID" value="SFK17054.1"/>
    <property type="molecule type" value="Genomic_DNA"/>
</dbReference>
<dbReference type="Proteomes" id="UP000199473">
    <property type="component" value="Unassembled WGS sequence"/>
</dbReference>
<accession>A0A1I3XC03</accession>
<evidence type="ECO:0000256" key="2">
    <source>
        <dbReference type="ARBA" id="ARBA00022679"/>
    </source>
</evidence>
<keyword evidence="4" id="KW-0862">Zinc</keyword>
<dbReference type="GO" id="GO:0046872">
    <property type="term" value="F:metal ion binding"/>
    <property type="evidence" value="ECO:0007669"/>
    <property type="project" value="UniProtKB-KW"/>
</dbReference>
<organism evidence="6 7">
    <name type="scientific">Falsiroseomonas stagni DSM 19981</name>
    <dbReference type="NCBI Taxonomy" id="1123062"/>
    <lineage>
        <taxon>Bacteria</taxon>
        <taxon>Pseudomonadati</taxon>
        <taxon>Pseudomonadota</taxon>
        <taxon>Alphaproteobacteria</taxon>
        <taxon>Acetobacterales</taxon>
        <taxon>Roseomonadaceae</taxon>
        <taxon>Falsiroseomonas</taxon>
    </lineage>
</organism>